<evidence type="ECO:0000313" key="3">
    <source>
        <dbReference type="Proteomes" id="UP000186400"/>
    </source>
</evidence>
<organism evidence="2 3">
    <name type="scientific">Alkalispirochaeta americana</name>
    <dbReference type="NCBI Taxonomy" id="159291"/>
    <lineage>
        <taxon>Bacteria</taxon>
        <taxon>Pseudomonadati</taxon>
        <taxon>Spirochaetota</taxon>
        <taxon>Spirochaetia</taxon>
        <taxon>Spirochaetales</taxon>
        <taxon>Spirochaetaceae</taxon>
        <taxon>Alkalispirochaeta</taxon>
    </lineage>
</organism>
<gene>
    <name evidence="2" type="ORF">SAMN05920897_1098</name>
</gene>
<dbReference type="EMBL" id="FTMS01000009">
    <property type="protein sequence ID" value="SIQ44732.1"/>
    <property type="molecule type" value="Genomic_DNA"/>
</dbReference>
<accession>A0A1N6SUP6</accession>
<dbReference type="Proteomes" id="UP000186400">
    <property type="component" value="Unassembled WGS sequence"/>
</dbReference>
<dbReference type="PANTHER" id="PTHR34610:SF3">
    <property type="entry name" value="SSL7007 PROTEIN"/>
    <property type="match status" value="1"/>
</dbReference>
<keyword evidence="3" id="KW-1185">Reference proteome</keyword>
<sequence length="145" mass="16737">MVVTIDTNVLFQAFYSRRGASHQIIRSVRDGTIVAAISVPVFQEYRDILTREENMSQLRLDGEQVDTIMQFLATVGKPTNITYTWRPNLRDEGDNMFIELARASGSEYLITSNVRDFILDSDLNNNDIHIVTPGAFMYEWRKRNE</sequence>
<dbReference type="RefSeq" id="WP_076488731.1">
    <property type="nucleotide sequence ID" value="NZ_FTMS01000009.1"/>
</dbReference>
<evidence type="ECO:0000259" key="1">
    <source>
        <dbReference type="Pfam" id="PF13470"/>
    </source>
</evidence>
<dbReference type="OrthoDB" id="32918at2"/>
<dbReference type="InterPro" id="IPR002716">
    <property type="entry name" value="PIN_dom"/>
</dbReference>
<dbReference type="SUPFAM" id="SSF88723">
    <property type="entry name" value="PIN domain-like"/>
    <property type="match status" value="1"/>
</dbReference>
<name>A0A1N6SUP6_9SPIO</name>
<protein>
    <submittedName>
        <fullName evidence="2">Putative toxin-antitoxin system toxin component, PIN family</fullName>
    </submittedName>
</protein>
<feature type="domain" description="PIN" evidence="1">
    <location>
        <begin position="3"/>
        <end position="115"/>
    </location>
</feature>
<reference evidence="2 3" key="1">
    <citation type="submission" date="2017-01" db="EMBL/GenBank/DDBJ databases">
        <authorList>
            <person name="Mah S.A."/>
            <person name="Swanson W.J."/>
            <person name="Moy G.W."/>
            <person name="Vacquier V.D."/>
        </authorList>
    </citation>
    <scope>NUCLEOTIDE SEQUENCE [LARGE SCALE GENOMIC DNA]</scope>
    <source>
        <strain evidence="2 3">ASpG1</strain>
    </source>
</reference>
<dbReference type="NCBIfam" id="TIGR00305">
    <property type="entry name" value="putative toxin-antitoxin system toxin component, PIN family"/>
    <property type="match status" value="1"/>
</dbReference>
<dbReference type="STRING" id="159291.SAMN05920897_1098"/>
<dbReference type="PANTHER" id="PTHR34610">
    <property type="entry name" value="SSL7007 PROTEIN"/>
    <property type="match status" value="1"/>
</dbReference>
<dbReference type="Pfam" id="PF13470">
    <property type="entry name" value="PIN_3"/>
    <property type="match status" value="1"/>
</dbReference>
<proteinExistence type="predicted"/>
<dbReference type="AlphaFoldDB" id="A0A1N6SUP6"/>
<dbReference type="InterPro" id="IPR002850">
    <property type="entry name" value="PIN_toxin-like"/>
</dbReference>
<dbReference type="InterPro" id="IPR029060">
    <property type="entry name" value="PIN-like_dom_sf"/>
</dbReference>
<evidence type="ECO:0000313" key="2">
    <source>
        <dbReference type="EMBL" id="SIQ44732.1"/>
    </source>
</evidence>